<sequence>MRYRPLRHNSEFGRVYARGKAYVDHALVLYVLKTRSKQTRVGLTATKKVGCAVRRNRARRVMKAAIDEHLDYNIGGYNLIFVARAATPGLKSWQVSRAVARLFRAAGLPDKALAPGAPAPASRPPRRKETPGSAPAAGETDAP</sequence>
<dbReference type="PANTHER" id="PTHR33992">
    <property type="entry name" value="RIBONUCLEASE P PROTEIN COMPONENT"/>
    <property type="match status" value="1"/>
</dbReference>
<protein>
    <recommendedName>
        <fullName evidence="7 8">Ribonuclease P protein component</fullName>
        <shortName evidence="7">RNase P protein</shortName>
        <shortName evidence="7">RNaseP protein</shortName>
        <ecNumber evidence="7 8">3.1.26.5</ecNumber>
    </recommendedName>
    <alternativeName>
        <fullName evidence="7">Protein C5</fullName>
    </alternativeName>
</protein>
<evidence type="ECO:0000313" key="11">
    <source>
        <dbReference type="Proteomes" id="UP000823906"/>
    </source>
</evidence>
<reference evidence="10" key="1">
    <citation type="journal article" date="2021" name="PeerJ">
        <title>Extensive microbial diversity within the chicken gut microbiome revealed by metagenomics and culture.</title>
        <authorList>
            <person name="Gilroy R."/>
            <person name="Ravi A."/>
            <person name="Getino M."/>
            <person name="Pursley I."/>
            <person name="Horton D.L."/>
            <person name="Alikhan N.F."/>
            <person name="Baker D."/>
            <person name="Gharbi K."/>
            <person name="Hall N."/>
            <person name="Watson M."/>
            <person name="Adriaenssens E.M."/>
            <person name="Foster-Nyarko E."/>
            <person name="Jarju S."/>
            <person name="Secka A."/>
            <person name="Antonio M."/>
            <person name="Oren A."/>
            <person name="Chaudhuri R.R."/>
            <person name="La Ragione R."/>
            <person name="Hildebrand F."/>
            <person name="Pallen M.J."/>
        </authorList>
    </citation>
    <scope>NUCLEOTIDE SEQUENCE</scope>
    <source>
        <strain evidence="10">ChiSjej5B23-2810</strain>
    </source>
</reference>
<dbReference type="PANTHER" id="PTHR33992:SF1">
    <property type="entry name" value="RIBONUCLEASE P PROTEIN COMPONENT"/>
    <property type="match status" value="1"/>
</dbReference>
<dbReference type="EMBL" id="DWWN01000017">
    <property type="protein sequence ID" value="HJC44977.1"/>
    <property type="molecule type" value="Genomic_DNA"/>
</dbReference>
<dbReference type="InterPro" id="IPR014721">
    <property type="entry name" value="Ribsml_uS5_D2-typ_fold_subgr"/>
</dbReference>
<dbReference type="EC" id="3.1.26.5" evidence="7 8"/>
<dbReference type="InterPro" id="IPR020539">
    <property type="entry name" value="RNase_P_CS"/>
</dbReference>
<comment type="catalytic activity">
    <reaction evidence="7">
        <text>Endonucleolytic cleavage of RNA, removing 5'-extranucleotides from tRNA precursor.</text>
        <dbReference type="EC" id="3.1.26.5"/>
    </reaction>
</comment>
<keyword evidence="2 7" id="KW-0819">tRNA processing</keyword>
<comment type="caution">
    <text evidence="10">The sequence shown here is derived from an EMBL/GenBank/DDBJ whole genome shotgun (WGS) entry which is preliminary data.</text>
</comment>
<dbReference type="GO" id="GO:0001682">
    <property type="term" value="P:tRNA 5'-leader removal"/>
    <property type="evidence" value="ECO:0007669"/>
    <property type="project" value="UniProtKB-UniRule"/>
</dbReference>
<keyword evidence="5 7" id="KW-0378">Hydrolase</keyword>
<dbReference type="InterPro" id="IPR000100">
    <property type="entry name" value="RNase_P"/>
</dbReference>
<dbReference type="GO" id="GO:0000049">
    <property type="term" value="F:tRNA binding"/>
    <property type="evidence" value="ECO:0007669"/>
    <property type="project" value="UniProtKB-UniRule"/>
</dbReference>
<comment type="similarity">
    <text evidence="7">Belongs to the RnpA family.</text>
</comment>
<proteinExistence type="inferred from homology"/>
<dbReference type="GO" id="GO:0030677">
    <property type="term" value="C:ribonuclease P complex"/>
    <property type="evidence" value="ECO:0007669"/>
    <property type="project" value="TreeGrafter"/>
</dbReference>
<organism evidence="10 11">
    <name type="scientific">Candidatus Faecalibacterium faecigallinarum</name>
    <dbReference type="NCBI Taxonomy" id="2838577"/>
    <lineage>
        <taxon>Bacteria</taxon>
        <taxon>Bacillati</taxon>
        <taxon>Bacillota</taxon>
        <taxon>Clostridia</taxon>
        <taxon>Eubacteriales</taxon>
        <taxon>Oscillospiraceae</taxon>
        <taxon>Faecalibacterium</taxon>
    </lineage>
</organism>
<dbReference type="NCBIfam" id="TIGR00188">
    <property type="entry name" value="rnpA"/>
    <property type="match status" value="1"/>
</dbReference>
<gene>
    <name evidence="7 10" type="primary">rnpA</name>
    <name evidence="10" type="ORF">H9703_02380</name>
</gene>
<dbReference type="Proteomes" id="UP000823906">
    <property type="component" value="Unassembled WGS sequence"/>
</dbReference>
<dbReference type="Pfam" id="PF00825">
    <property type="entry name" value="Ribonuclease_P"/>
    <property type="match status" value="1"/>
</dbReference>
<evidence type="ECO:0000256" key="3">
    <source>
        <dbReference type="ARBA" id="ARBA00022722"/>
    </source>
</evidence>
<evidence type="ECO:0000256" key="1">
    <source>
        <dbReference type="ARBA" id="ARBA00002663"/>
    </source>
</evidence>
<dbReference type="HAMAP" id="MF_00227">
    <property type="entry name" value="RNase_P"/>
    <property type="match status" value="1"/>
</dbReference>
<dbReference type="GO" id="GO:0042781">
    <property type="term" value="F:3'-tRNA processing endoribonuclease activity"/>
    <property type="evidence" value="ECO:0007669"/>
    <property type="project" value="TreeGrafter"/>
</dbReference>
<evidence type="ECO:0000256" key="5">
    <source>
        <dbReference type="ARBA" id="ARBA00022801"/>
    </source>
</evidence>
<keyword evidence="3 7" id="KW-0540">Nuclease</keyword>
<dbReference type="InterPro" id="IPR020568">
    <property type="entry name" value="Ribosomal_Su5_D2-typ_SF"/>
</dbReference>
<dbReference type="AlphaFoldDB" id="A0A9D2P7M1"/>
<evidence type="ECO:0000256" key="6">
    <source>
        <dbReference type="ARBA" id="ARBA00022884"/>
    </source>
</evidence>
<evidence type="ECO:0000256" key="8">
    <source>
        <dbReference type="NCBIfam" id="TIGR00188"/>
    </source>
</evidence>
<comment type="function">
    <text evidence="1 7">RNaseP catalyzes the removal of the 5'-leader sequence from pre-tRNA to produce the mature 5'-terminus. It can also cleave other RNA substrates such as 4.5S RNA. The protein component plays an auxiliary but essential role in vivo by binding to the 5'-leader sequence and broadening the substrate specificity of the ribozyme.</text>
</comment>
<dbReference type="SUPFAM" id="SSF54211">
    <property type="entry name" value="Ribosomal protein S5 domain 2-like"/>
    <property type="match status" value="1"/>
</dbReference>
<feature type="region of interest" description="Disordered" evidence="9">
    <location>
        <begin position="110"/>
        <end position="143"/>
    </location>
</feature>
<accession>A0A9D2P7M1</accession>
<evidence type="ECO:0000256" key="2">
    <source>
        <dbReference type="ARBA" id="ARBA00022694"/>
    </source>
</evidence>
<comment type="subunit">
    <text evidence="7">Consists of a catalytic RNA component (M1 or rnpB) and a protein subunit.</text>
</comment>
<reference evidence="10" key="2">
    <citation type="submission" date="2021-04" db="EMBL/GenBank/DDBJ databases">
        <authorList>
            <person name="Gilroy R."/>
        </authorList>
    </citation>
    <scope>NUCLEOTIDE SEQUENCE</scope>
    <source>
        <strain evidence="10">ChiSjej5B23-2810</strain>
    </source>
</reference>
<evidence type="ECO:0000256" key="9">
    <source>
        <dbReference type="SAM" id="MobiDB-lite"/>
    </source>
</evidence>
<dbReference type="GO" id="GO:0004526">
    <property type="term" value="F:ribonuclease P activity"/>
    <property type="evidence" value="ECO:0007669"/>
    <property type="project" value="UniProtKB-UniRule"/>
</dbReference>
<dbReference type="PROSITE" id="PS00648">
    <property type="entry name" value="RIBONUCLEASE_P"/>
    <property type="match status" value="1"/>
</dbReference>
<keyword evidence="4 7" id="KW-0255">Endonuclease</keyword>
<name>A0A9D2P7M1_9FIRM</name>
<evidence type="ECO:0000256" key="4">
    <source>
        <dbReference type="ARBA" id="ARBA00022759"/>
    </source>
</evidence>
<evidence type="ECO:0000313" key="10">
    <source>
        <dbReference type="EMBL" id="HJC44977.1"/>
    </source>
</evidence>
<dbReference type="Gene3D" id="3.30.230.10">
    <property type="match status" value="1"/>
</dbReference>
<evidence type="ECO:0000256" key="7">
    <source>
        <dbReference type="HAMAP-Rule" id="MF_00227"/>
    </source>
</evidence>
<keyword evidence="6 7" id="KW-0694">RNA-binding</keyword>